<evidence type="ECO:0000256" key="7">
    <source>
        <dbReference type="ARBA" id="ARBA00047925"/>
    </source>
</evidence>
<dbReference type="GO" id="GO:0046872">
    <property type="term" value="F:metal ion binding"/>
    <property type="evidence" value="ECO:0007669"/>
    <property type="project" value="UniProtKB-UniRule"/>
</dbReference>
<dbReference type="Gene3D" id="2.60.200.30">
    <property type="entry name" value="Probable inorganic polyphosphate/atp-NAD kinase, domain 2"/>
    <property type="match status" value="1"/>
</dbReference>
<evidence type="ECO:0000313" key="10">
    <source>
        <dbReference type="Proteomes" id="UP000008520"/>
    </source>
</evidence>
<dbReference type="EMBL" id="AP009333">
    <property type="protein sequence ID" value="BAK59700.1"/>
    <property type="molecule type" value="Genomic_DNA"/>
</dbReference>
<comment type="subcellular location">
    <subcellularLocation>
        <location evidence="8">Cytoplasm</location>
    </subcellularLocation>
</comment>
<dbReference type="GO" id="GO:0005737">
    <property type="term" value="C:cytoplasm"/>
    <property type="evidence" value="ECO:0007669"/>
    <property type="project" value="UniProtKB-SubCell"/>
</dbReference>
<evidence type="ECO:0000313" key="9">
    <source>
        <dbReference type="EMBL" id="BAK59700.1"/>
    </source>
</evidence>
<dbReference type="GO" id="GO:0019674">
    <property type="term" value="P:NAD+ metabolic process"/>
    <property type="evidence" value="ECO:0007669"/>
    <property type="project" value="InterPro"/>
</dbReference>
<keyword evidence="3 8" id="KW-0418">Kinase</keyword>
<evidence type="ECO:0000256" key="8">
    <source>
        <dbReference type="HAMAP-Rule" id="MF_00361"/>
    </source>
</evidence>
<protein>
    <recommendedName>
        <fullName evidence="8">NAD kinase</fullName>
        <ecNumber evidence="8">2.7.1.23</ecNumber>
    </recommendedName>
    <alternativeName>
        <fullName evidence="8">ATP-dependent NAD kinase</fullName>
    </alternativeName>
</protein>
<dbReference type="InterPro" id="IPR002504">
    <property type="entry name" value="NADK"/>
</dbReference>
<dbReference type="Pfam" id="PF01513">
    <property type="entry name" value="NAD_kinase"/>
    <property type="match status" value="1"/>
</dbReference>
<evidence type="ECO:0000256" key="2">
    <source>
        <dbReference type="ARBA" id="ARBA00022741"/>
    </source>
</evidence>
<proteinExistence type="inferred from homology"/>
<comment type="catalytic activity">
    <reaction evidence="7 8">
        <text>NAD(+) + ATP = ADP + NADP(+) + H(+)</text>
        <dbReference type="Rhea" id="RHEA:18629"/>
        <dbReference type="ChEBI" id="CHEBI:15378"/>
        <dbReference type="ChEBI" id="CHEBI:30616"/>
        <dbReference type="ChEBI" id="CHEBI:57540"/>
        <dbReference type="ChEBI" id="CHEBI:58349"/>
        <dbReference type="ChEBI" id="CHEBI:456216"/>
        <dbReference type="EC" id="2.7.1.23"/>
    </reaction>
</comment>
<comment type="function">
    <text evidence="8">Involved in the regulation of the intracellular balance of NAD and NADP, and is a key enzyme in the biosynthesis of NADP. Catalyzes specifically the phosphorylation on 2'-hydroxyl of the adenosine moiety of NAD to yield NADP.</text>
</comment>
<feature type="binding site" evidence="8">
    <location>
        <begin position="182"/>
        <end position="187"/>
    </location>
    <ligand>
        <name>NAD(+)</name>
        <dbReference type="ChEBI" id="CHEBI:57540"/>
    </ligand>
</feature>
<dbReference type="PANTHER" id="PTHR20275:SF0">
    <property type="entry name" value="NAD KINASE"/>
    <property type="match status" value="1"/>
</dbReference>
<evidence type="ECO:0000256" key="3">
    <source>
        <dbReference type="ARBA" id="ARBA00022777"/>
    </source>
</evidence>
<comment type="cofactor">
    <cofactor evidence="8">
        <name>a divalent metal cation</name>
        <dbReference type="ChEBI" id="CHEBI:60240"/>
    </cofactor>
</comment>
<reference evidence="9 10" key="1">
    <citation type="journal article" date="2011" name="PLoS ONE">
        <title>Complete genome sequence and comparative analysis of the fish pathogen Lactococcus garvieae.</title>
        <authorList>
            <person name="Morita H."/>
            <person name="Toh H."/>
            <person name="Oshima K."/>
            <person name="Yoshizaki M."/>
            <person name="Kawanishi M."/>
            <person name="Nakaya K."/>
            <person name="Suzuki T."/>
            <person name="Miyauchi E."/>
            <person name="Ishii Y."/>
            <person name="Tanabe S."/>
            <person name="Murakami M."/>
            <person name="Hattori M."/>
        </authorList>
    </citation>
    <scope>NUCLEOTIDE SEQUENCE [LARGE SCALE GENOMIC DNA]</scope>
    <source>
        <strain evidence="9 10">Lg2</strain>
    </source>
</reference>
<feature type="binding site" evidence="8">
    <location>
        <begin position="143"/>
        <end position="144"/>
    </location>
    <ligand>
        <name>NAD(+)</name>
        <dbReference type="ChEBI" id="CHEBI:57540"/>
    </ligand>
</feature>
<feature type="binding site" evidence="8">
    <location>
        <position position="71"/>
    </location>
    <ligand>
        <name>NAD(+)</name>
        <dbReference type="ChEBI" id="CHEBI:57540"/>
    </ligand>
</feature>
<organism evidence="9 10">
    <name type="scientific">Lactococcus garvieae (strain Lg2)</name>
    <name type="common">Enterococcus seriolicida</name>
    <dbReference type="NCBI Taxonomy" id="420890"/>
    <lineage>
        <taxon>Bacteria</taxon>
        <taxon>Bacillati</taxon>
        <taxon>Bacillota</taxon>
        <taxon>Bacilli</taxon>
        <taxon>Lactobacillales</taxon>
        <taxon>Streptococcaceae</taxon>
        <taxon>Lactococcus</taxon>
    </lineage>
</organism>
<evidence type="ECO:0000256" key="1">
    <source>
        <dbReference type="ARBA" id="ARBA00022679"/>
    </source>
</evidence>
<dbReference type="InterPro" id="IPR017438">
    <property type="entry name" value="ATP-NAD_kinase_N"/>
</dbReference>
<dbReference type="KEGG" id="lgv:LCGL_0240"/>
<feature type="binding site" evidence="8">
    <location>
        <position position="206"/>
    </location>
    <ligand>
        <name>NAD(+)</name>
        <dbReference type="ChEBI" id="CHEBI:57540"/>
    </ligand>
</feature>
<comment type="caution">
    <text evidence="8">Lacks conserved residue(s) required for the propagation of feature annotation.</text>
</comment>
<evidence type="ECO:0000256" key="6">
    <source>
        <dbReference type="ARBA" id="ARBA00023027"/>
    </source>
</evidence>
<accession>F9VBJ9</accession>
<dbReference type="AlphaFoldDB" id="F9VBJ9"/>
<dbReference type="HOGENOM" id="CLU_008831_0_3_9"/>
<dbReference type="InterPro" id="IPR017437">
    <property type="entry name" value="ATP-NAD_kinase_PpnK-typ_C"/>
</dbReference>
<dbReference type="HAMAP" id="MF_00361">
    <property type="entry name" value="NAD_kinase"/>
    <property type="match status" value="1"/>
</dbReference>
<dbReference type="GO" id="GO:0003951">
    <property type="term" value="F:NAD+ kinase activity"/>
    <property type="evidence" value="ECO:0007669"/>
    <property type="project" value="UniProtKB-UniRule"/>
</dbReference>
<dbReference type="PANTHER" id="PTHR20275">
    <property type="entry name" value="NAD KINASE"/>
    <property type="match status" value="1"/>
</dbReference>
<dbReference type="PATRIC" id="fig|420890.5.peg.237"/>
<keyword evidence="4 8" id="KW-0067">ATP-binding</keyword>
<keyword evidence="5 8" id="KW-0521">NADP</keyword>
<evidence type="ECO:0000256" key="4">
    <source>
        <dbReference type="ARBA" id="ARBA00022840"/>
    </source>
</evidence>
<gene>
    <name evidence="8" type="primary">nadK</name>
    <name evidence="9" type="ordered locus">LCGL_0240</name>
</gene>
<feature type="binding site" evidence="8">
    <location>
        <position position="169"/>
    </location>
    <ligand>
        <name>NAD(+)</name>
        <dbReference type="ChEBI" id="CHEBI:57540"/>
    </ligand>
</feature>
<dbReference type="NCBIfam" id="NF003424">
    <property type="entry name" value="PRK04885.1"/>
    <property type="match status" value="1"/>
</dbReference>
<feature type="binding site" evidence="8">
    <location>
        <position position="171"/>
    </location>
    <ligand>
        <name>NAD(+)</name>
        <dbReference type="ChEBI" id="CHEBI:57540"/>
    </ligand>
</feature>
<keyword evidence="1 8" id="KW-0808">Transferase</keyword>
<dbReference type="EC" id="2.7.1.23" evidence="8"/>
<keyword evidence="10" id="KW-1185">Reference proteome</keyword>
<keyword evidence="2 8" id="KW-0547">Nucleotide-binding</keyword>
<dbReference type="Pfam" id="PF20143">
    <property type="entry name" value="NAD_kinase_C"/>
    <property type="match status" value="1"/>
</dbReference>
<keyword evidence="8" id="KW-0963">Cytoplasm</keyword>
<dbReference type="InterPro" id="IPR016064">
    <property type="entry name" value="NAD/diacylglycerol_kinase_sf"/>
</dbReference>
<dbReference type="eggNOG" id="COG0061">
    <property type="taxonomic scope" value="Bacteria"/>
</dbReference>
<name>F9VBJ9_LACGL</name>
<keyword evidence="6 8" id="KW-0520">NAD</keyword>
<dbReference type="STRING" id="420890.LCGL_0240"/>
<comment type="similarity">
    <text evidence="8">Belongs to the NAD kinase family.</text>
</comment>
<dbReference type="Proteomes" id="UP000008520">
    <property type="component" value="Chromosome"/>
</dbReference>
<dbReference type="SUPFAM" id="SSF111331">
    <property type="entry name" value="NAD kinase/diacylglycerol kinase-like"/>
    <property type="match status" value="1"/>
</dbReference>
<dbReference type="Gene3D" id="3.40.50.10330">
    <property type="entry name" value="Probable inorganic polyphosphate/atp-NAD kinase, domain 1"/>
    <property type="match status" value="1"/>
</dbReference>
<evidence type="ECO:0000256" key="5">
    <source>
        <dbReference type="ARBA" id="ARBA00022857"/>
    </source>
</evidence>
<dbReference type="GO" id="GO:0005524">
    <property type="term" value="F:ATP binding"/>
    <property type="evidence" value="ECO:0007669"/>
    <property type="project" value="UniProtKB-KW"/>
</dbReference>
<feature type="binding site" evidence="8">
    <location>
        <begin position="66"/>
        <end position="67"/>
    </location>
    <ligand>
        <name>NAD(+)</name>
        <dbReference type="ChEBI" id="CHEBI:57540"/>
    </ligand>
</feature>
<sequence>MMTHKQDWTTRKKTEKTMSSGKKIWLVGNSSEKSQKTLLELTALLQSKNFKFEKENPEIVISVGGDGTLLKAMHLYENKLDKIRFVGVHTGHLGFYTDFMNTDLDKVALALESETAEHAVHYPLLRIRVKFQDGSEMLHYALNESTIRRTSKTLVADIRISDFLFEKFRGDGLSVSTPTGSTAYNKSIGGAVLHPRVEAMQMAEIASLNNIVYRTLGAPMVVAKKDSIIICPEDVEDYSVTVDQLTFNYEKIEAIEYSMDGKTIAFANCAHTSFWERVKNAFIGEVE</sequence>
<dbReference type="GO" id="GO:0051287">
    <property type="term" value="F:NAD binding"/>
    <property type="evidence" value="ECO:0007669"/>
    <property type="project" value="UniProtKB-ARBA"/>
</dbReference>
<dbReference type="GO" id="GO:0006741">
    <property type="term" value="P:NADP+ biosynthetic process"/>
    <property type="evidence" value="ECO:0007669"/>
    <property type="project" value="UniProtKB-UniRule"/>
</dbReference>
<feature type="active site" description="Proton acceptor" evidence="8">
    <location>
        <position position="66"/>
    </location>
</feature>